<evidence type="ECO:0000256" key="1">
    <source>
        <dbReference type="SAM" id="MobiDB-lite"/>
    </source>
</evidence>
<accession>A0A291Q7L4</accession>
<keyword evidence="2" id="KW-0732">Signal</keyword>
<dbReference type="Proteomes" id="UP000221011">
    <property type="component" value="Chromosome"/>
</dbReference>
<dbReference type="EMBL" id="CP022685">
    <property type="protein sequence ID" value="ATL27592.1"/>
    <property type="molecule type" value="Genomic_DNA"/>
</dbReference>
<protein>
    <submittedName>
        <fullName evidence="3">Uncharacterized protein</fullName>
    </submittedName>
</protein>
<dbReference type="KEGG" id="sfk:KY5_2574"/>
<organism evidence="3 4">
    <name type="scientific">Streptomyces formicae</name>
    <dbReference type="NCBI Taxonomy" id="1616117"/>
    <lineage>
        <taxon>Bacteria</taxon>
        <taxon>Bacillati</taxon>
        <taxon>Actinomycetota</taxon>
        <taxon>Actinomycetes</taxon>
        <taxon>Kitasatosporales</taxon>
        <taxon>Streptomycetaceae</taxon>
        <taxon>Streptomyces</taxon>
    </lineage>
</organism>
<proteinExistence type="predicted"/>
<gene>
    <name evidence="3" type="ORF">KY5_2574</name>
</gene>
<evidence type="ECO:0000313" key="3">
    <source>
        <dbReference type="EMBL" id="ATL27592.1"/>
    </source>
</evidence>
<name>A0A291Q7L4_9ACTN</name>
<evidence type="ECO:0000256" key="2">
    <source>
        <dbReference type="SAM" id="SignalP"/>
    </source>
</evidence>
<sequence>MARVLRLAALAVLLGIAAATCPADGETAPAPEPTTQLPEGRRPSWP</sequence>
<dbReference type="AlphaFoldDB" id="A0A291Q7L4"/>
<reference evidence="3 4" key="1">
    <citation type="submission" date="2017-08" db="EMBL/GenBank/DDBJ databases">
        <title>Complete Genome Sequence of Streptomyces formicae KY5, the formicamycin producer.</title>
        <authorList>
            <person name="Holmes N.A."/>
            <person name="Devine R."/>
            <person name="Qin Z."/>
            <person name="Seipke R.F."/>
            <person name="Wilkinson B."/>
            <person name="Hutchings M.I."/>
        </authorList>
    </citation>
    <scope>NUCLEOTIDE SEQUENCE [LARGE SCALE GENOMIC DNA]</scope>
    <source>
        <strain evidence="3 4">KY5</strain>
    </source>
</reference>
<keyword evidence="4" id="KW-1185">Reference proteome</keyword>
<feature type="signal peptide" evidence="2">
    <location>
        <begin position="1"/>
        <end position="23"/>
    </location>
</feature>
<evidence type="ECO:0000313" key="4">
    <source>
        <dbReference type="Proteomes" id="UP000221011"/>
    </source>
</evidence>
<feature type="chain" id="PRO_5038945282" evidence="2">
    <location>
        <begin position="24"/>
        <end position="46"/>
    </location>
</feature>
<feature type="region of interest" description="Disordered" evidence="1">
    <location>
        <begin position="22"/>
        <end position="46"/>
    </location>
</feature>